<reference evidence="2" key="1">
    <citation type="journal article" date="2022" name="bioRxiv">
        <title>Sequencing and chromosome-scale assembly of the giantPleurodeles waltlgenome.</title>
        <authorList>
            <person name="Brown T."/>
            <person name="Elewa A."/>
            <person name="Iarovenko S."/>
            <person name="Subramanian E."/>
            <person name="Araus A.J."/>
            <person name="Petzold A."/>
            <person name="Susuki M."/>
            <person name="Suzuki K.-i.T."/>
            <person name="Hayashi T."/>
            <person name="Toyoda A."/>
            <person name="Oliveira C."/>
            <person name="Osipova E."/>
            <person name="Leigh N.D."/>
            <person name="Simon A."/>
            <person name="Yun M.H."/>
        </authorList>
    </citation>
    <scope>NUCLEOTIDE SEQUENCE</scope>
    <source>
        <strain evidence="2">20211129_DDA</strain>
        <tissue evidence="2">Liver</tissue>
    </source>
</reference>
<evidence type="ECO:0000313" key="3">
    <source>
        <dbReference type="Proteomes" id="UP001066276"/>
    </source>
</evidence>
<proteinExistence type="predicted"/>
<gene>
    <name evidence="2" type="ORF">NDU88_004908</name>
</gene>
<comment type="caution">
    <text evidence="2">The sequence shown here is derived from an EMBL/GenBank/DDBJ whole genome shotgun (WGS) entry which is preliminary data.</text>
</comment>
<dbReference type="EMBL" id="JANPWB010000011">
    <property type="protein sequence ID" value="KAJ1126501.1"/>
    <property type="molecule type" value="Genomic_DNA"/>
</dbReference>
<sequence length="186" mass="20067">MRSYIHSSQSKAVFSEPGEGAHQSSQAPLASALAPTTWCRFLAHLPLLLPRAGGVYFIAAGPFTLTPQRNRHSLTCLRRPVLHISGRGTQVRSSRAPSREALRNLPPATGQMLLAFGFLAPGGPGRLEVSAAPLGVASSIERLSCSVGYTAPRRWLRLPYQEAHRTPCTVRGPKGAPPVFRRTPTL</sequence>
<dbReference type="AlphaFoldDB" id="A0AAV7PDV4"/>
<feature type="region of interest" description="Disordered" evidence="1">
    <location>
        <begin position="1"/>
        <end position="21"/>
    </location>
</feature>
<dbReference type="Proteomes" id="UP001066276">
    <property type="component" value="Chromosome 7"/>
</dbReference>
<evidence type="ECO:0000313" key="2">
    <source>
        <dbReference type="EMBL" id="KAJ1126501.1"/>
    </source>
</evidence>
<evidence type="ECO:0000256" key="1">
    <source>
        <dbReference type="SAM" id="MobiDB-lite"/>
    </source>
</evidence>
<organism evidence="2 3">
    <name type="scientific">Pleurodeles waltl</name>
    <name type="common">Iberian ribbed newt</name>
    <dbReference type="NCBI Taxonomy" id="8319"/>
    <lineage>
        <taxon>Eukaryota</taxon>
        <taxon>Metazoa</taxon>
        <taxon>Chordata</taxon>
        <taxon>Craniata</taxon>
        <taxon>Vertebrata</taxon>
        <taxon>Euteleostomi</taxon>
        <taxon>Amphibia</taxon>
        <taxon>Batrachia</taxon>
        <taxon>Caudata</taxon>
        <taxon>Salamandroidea</taxon>
        <taxon>Salamandridae</taxon>
        <taxon>Pleurodelinae</taxon>
        <taxon>Pleurodeles</taxon>
    </lineage>
</organism>
<keyword evidence="3" id="KW-1185">Reference proteome</keyword>
<accession>A0AAV7PDV4</accession>
<name>A0AAV7PDV4_PLEWA</name>
<protein>
    <submittedName>
        <fullName evidence="2">Uncharacterized protein</fullName>
    </submittedName>
</protein>
<feature type="compositionally biased region" description="Polar residues" evidence="1">
    <location>
        <begin position="1"/>
        <end position="12"/>
    </location>
</feature>